<sequence>MKHKKRVKIGEDPYKCVRRELPRPGHIHRDNSKYSRKKKHKEKEVD</sequence>
<feature type="compositionally biased region" description="Basic residues" evidence="1">
    <location>
        <begin position="34"/>
        <end position="46"/>
    </location>
</feature>
<comment type="caution">
    <text evidence="2">The sequence shown here is derived from an EMBL/GenBank/DDBJ whole genome shotgun (WGS) entry which is preliminary data.</text>
</comment>
<evidence type="ECO:0000256" key="1">
    <source>
        <dbReference type="SAM" id="MobiDB-lite"/>
    </source>
</evidence>
<organism evidence="2">
    <name type="scientific">marine sediment metagenome</name>
    <dbReference type="NCBI Taxonomy" id="412755"/>
    <lineage>
        <taxon>unclassified sequences</taxon>
        <taxon>metagenomes</taxon>
        <taxon>ecological metagenomes</taxon>
    </lineage>
</organism>
<protein>
    <submittedName>
        <fullName evidence="2">Uncharacterized protein</fullName>
    </submittedName>
</protein>
<proteinExistence type="predicted"/>
<reference evidence="2" key="1">
    <citation type="journal article" date="2015" name="Nature">
        <title>Complex archaea that bridge the gap between prokaryotes and eukaryotes.</title>
        <authorList>
            <person name="Spang A."/>
            <person name="Saw J.H."/>
            <person name="Jorgensen S.L."/>
            <person name="Zaremba-Niedzwiedzka K."/>
            <person name="Martijn J."/>
            <person name="Lind A.E."/>
            <person name="van Eijk R."/>
            <person name="Schleper C."/>
            <person name="Guy L."/>
            <person name="Ettema T.J."/>
        </authorList>
    </citation>
    <scope>NUCLEOTIDE SEQUENCE</scope>
</reference>
<feature type="compositionally biased region" description="Basic and acidic residues" evidence="1">
    <location>
        <begin position="19"/>
        <end position="33"/>
    </location>
</feature>
<evidence type="ECO:0000313" key="2">
    <source>
        <dbReference type="EMBL" id="KKM79894.1"/>
    </source>
</evidence>
<feature type="region of interest" description="Disordered" evidence="1">
    <location>
        <begin position="19"/>
        <end position="46"/>
    </location>
</feature>
<name>A0A0F9KCI2_9ZZZZ</name>
<dbReference type="EMBL" id="LAZR01008271">
    <property type="protein sequence ID" value="KKM79894.1"/>
    <property type="molecule type" value="Genomic_DNA"/>
</dbReference>
<gene>
    <name evidence="2" type="ORF">LCGC14_1345370</name>
</gene>
<accession>A0A0F9KCI2</accession>
<dbReference type="AlphaFoldDB" id="A0A0F9KCI2"/>